<dbReference type="EMBL" id="JANPWB010000005">
    <property type="protein sequence ID" value="KAJ1186558.1"/>
    <property type="molecule type" value="Genomic_DNA"/>
</dbReference>
<feature type="compositionally biased region" description="Basic and acidic residues" evidence="1">
    <location>
        <begin position="245"/>
        <end position="254"/>
    </location>
</feature>
<accession>A0AAV7UC87</accession>
<dbReference type="InterPro" id="IPR031440">
    <property type="entry name" value="DUF4670"/>
</dbReference>
<sequence>MTTLSLLSRGCGQVFSPNQRLEVHFEPEDYFNWKTREGLVHVSHETVLEQGSWRHSLHKTYTTRRGALVLYAEDLALPSWKIAGGRKSRHWRGPRKKKFEIELRTLRDLAGAILSYGRKQKGPVEARWQPYLHFLSEQDSRTDRQMHPGYSAKRYLSCLSQTWDPSMVYRLQCAGSIRDPAVMQTTAPSGAAPARREQDLSAAPAQYHLLPVMSSIHDLPWTEPRKRNSSGQCSPVLEEQENEELQERSEENGWRVRVPAPSIASRRTLGLEATPQHERLSTRNEPESYIDFLEATPMEFYHSEEHSAGENQEHVETQSKTRVPSFGNISFETSLLQTGKSHTTFYGGQFSGRKKSQNVKQGQTQHQDDKEDHATQEPLLDGRFLPPISSTQNTDHGGTRESNTKQVQETLKLPPISEELPRAQPPRKRRTRASEPPKELLVLPLLVHFQGEENEKAADEGEAALESSKSEFTASEILGSFPNDPVQVALPEDKVHNLQMDIDWNPENHPDALPVVPPLGRLPPLIRKKGPGNQSSNAKASSNNSSNSSSNNNSSRGLPTGTIRGTLPEELRDFCKGSSVGSLIMGPDGEIICLSLLGSAQDTDIPVQLDFVSDGAHLSLVSEASQEEEWPGIQQSQLPGVSDPDRLPSISVPTEARDRVSYSTHEEQNRPWIDSEDTVALSNDQIAGTLDKKRAARGGSVKDSKSPPPPKETFDDTQEESVKENKPLILPQKKADDTPQAPSEPPDEGGVMGAEDPSVTAAGLGNAERPEGGNVQDSEQYIVGMDTEETDPTPQEEAPPVPDALPRPGSSTQQMLMEPQTEGASDAVKQHDGESARDMPQQKEGEPKSVNVLPARPKSTRTVKETLRPGPSDSLAVDSAKSTVQQEIGGSMAPESVPSAGVQTSLDVKQHMAEYKELAVLEAESQQPIAVINKEKEPTKSKGKSKPKNEKVAKQPAAPKETKKNSDKEKPKGKAVFVVGKPKQKKSEEKLEPSTKQESTNEMSMEPKVEVVMENDEEDNPSGSAIVRHTEPDITVSPASRGSTPFRPPSEEPQLSEIPLAEEQRFAPVENTTEIVPENQVKGRETSAHPSISISLLSGDTASEMSESNQGSSRQDKSSRDKLRAEQAEKRRLEVERKRREREEQKRAEQEKLEREERMKDELEREQQRRAEEMRLRKQQLEEDQQRKEQEALRKAQLEKQAQERARQQQEEYRRKMQEMQRRKQQEERERAELEEKMKVERERALAEERQRLQGMAESERQEYYRRKQEEEERARREEEERRQRAEEQRRLALEEAQRQAQLFARERAALERQLNFQRELMKESIGMDQSQDISRPWVFSYYQLLEMLGLQPTVEEK</sequence>
<feature type="region of interest" description="Disordered" evidence="1">
    <location>
        <begin position="304"/>
        <end position="323"/>
    </location>
</feature>
<evidence type="ECO:0000313" key="3">
    <source>
        <dbReference type="Proteomes" id="UP001066276"/>
    </source>
</evidence>
<feature type="compositionally biased region" description="Basic and acidic residues" evidence="1">
    <location>
        <begin position="828"/>
        <end position="847"/>
    </location>
</feature>
<name>A0AAV7UC87_PLEWA</name>
<dbReference type="Pfam" id="PF15709">
    <property type="entry name" value="DUF4670"/>
    <property type="match status" value="1"/>
</dbReference>
<evidence type="ECO:0000256" key="1">
    <source>
        <dbReference type="SAM" id="MobiDB-lite"/>
    </source>
</evidence>
<feature type="compositionally biased region" description="Low complexity" evidence="1">
    <location>
        <begin position="535"/>
        <end position="555"/>
    </location>
</feature>
<feature type="region of interest" description="Disordered" evidence="1">
    <location>
        <begin position="623"/>
        <end position="905"/>
    </location>
</feature>
<feature type="compositionally biased region" description="Polar residues" evidence="1">
    <location>
        <begin position="1088"/>
        <end position="1113"/>
    </location>
</feature>
<feature type="region of interest" description="Disordered" evidence="1">
    <location>
        <begin position="921"/>
        <end position="1288"/>
    </location>
</feature>
<gene>
    <name evidence="2" type="ORF">NDU88_003339</name>
</gene>
<feature type="region of interest" description="Disordered" evidence="1">
    <location>
        <begin position="221"/>
        <end position="259"/>
    </location>
</feature>
<dbReference type="PANTHER" id="PTHR21937:SF5">
    <property type="entry name" value="GENE 973-RELATED"/>
    <property type="match status" value="1"/>
</dbReference>
<feature type="compositionally biased region" description="Basic and acidic residues" evidence="1">
    <location>
        <begin position="366"/>
        <end position="375"/>
    </location>
</feature>
<keyword evidence="3" id="KW-1185">Reference proteome</keyword>
<feature type="region of interest" description="Disordered" evidence="1">
    <location>
        <begin position="509"/>
        <end position="565"/>
    </location>
</feature>
<dbReference type="PANTHER" id="PTHR21937">
    <property type="entry name" value="CCDC66 DOMAIN-CONTAINING PROTEIN"/>
    <property type="match status" value="1"/>
</dbReference>
<feature type="compositionally biased region" description="Basic and acidic residues" evidence="1">
    <location>
        <begin position="960"/>
        <end position="972"/>
    </location>
</feature>
<protein>
    <submittedName>
        <fullName evidence="2">Uncharacterized protein</fullName>
    </submittedName>
</protein>
<feature type="compositionally biased region" description="Basic and acidic residues" evidence="1">
    <location>
        <begin position="985"/>
        <end position="995"/>
    </location>
</feature>
<feature type="compositionally biased region" description="Basic and acidic residues" evidence="1">
    <location>
        <begin position="304"/>
        <end position="319"/>
    </location>
</feature>
<dbReference type="Proteomes" id="UP001066276">
    <property type="component" value="Chromosome 3_1"/>
</dbReference>
<organism evidence="2 3">
    <name type="scientific">Pleurodeles waltl</name>
    <name type="common">Iberian ribbed newt</name>
    <dbReference type="NCBI Taxonomy" id="8319"/>
    <lineage>
        <taxon>Eukaryota</taxon>
        <taxon>Metazoa</taxon>
        <taxon>Chordata</taxon>
        <taxon>Craniata</taxon>
        <taxon>Vertebrata</taxon>
        <taxon>Euteleostomi</taxon>
        <taxon>Amphibia</taxon>
        <taxon>Batrachia</taxon>
        <taxon>Caudata</taxon>
        <taxon>Salamandroidea</taxon>
        <taxon>Salamandridae</taxon>
        <taxon>Pleurodelinae</taxon>
        <taxon>Pleurodeles</taxon>
    </lineage>
</organism>
<reference evidence="2" key="1">
    <citation type="journal article" date="2022" name="bioRxiv">
        <title>Sequencing and chromosome-scale assembly of the giantPleurodeles waltlgenome.</title>
        <authorList>
            <person name="Brown T."/>
            <person name="Elewa A."/>
            <person name="Iarovenko S."/>
            <person name="Subramanian E."/>
            <person name="Araus A.J."/>
            <person name="Petzold A."/>
            <person name="Susuki M."/>
            <person name="Suzuki K.-i.T."/>
            <person name="Hayashi T."/>
            <person name="Toyoda A."/>
            <person name="Oliveira C."/>
            <person name="Osipova E."/>
            <person name="Leigh N.D."/>
            <person name="Simon A."/>
            <person name="Yun M.H."/>
        </authorList>
    </citation>
    <scope>NUCLEOTIDE SEQUENCE</scope>
    <source>
        <strain evidence="2">20211129_DDA</strain>
        <tissue evidence="2">Liver</tissue>
    </source>
</reference>
<feature type="compositionally biased region" description="Basic and acidic residues" evidence="1">
    <location>
        <begin position="1114"/>
        <end position="1288"/>
    </location>
</feature>
<evidence type="ECO:0000313" key="2">
    <source>
        <dbReference type="EMBL" id="KAJ1186558.1"/>
    </source>
</evidence>
<proteinExistence type="predicted"/>
<feature type="compositionally biased region" description="Basic and acidic residues" evidence="1">
    <location>
        <begin position="655"/>
        <end position="669"/>
    </location>
</feature>
<comment type="caution">
    <text evidence="2">The sequence shown here is derived from an EMBL/GenBank/DDBJ whole genome shotgun (WGS) entry which is preliminary data.</text>
</comment>
<feature type="region of interest" description="Disordered" evidence="1">
    <location>
        <begin position="346"/>
        <end position="437"/>
    </location>
</feature>